<dbReference type="Proteomes" id="UP000321523">
    <property type="component" value="Unassembled WGS sequence"/>
</dbReference>
<dbReference type="RefSeq" id="WP_044437888.1">
    <property type="nucleotide sequence ID" value="NZ_BJYZ01000131.1"/>
</dbReference>
<proteinExistence type="predicted"/>
<accession>A0A512E4P4</accession>
<comment type="caution">
    <text evidence="1">The sequence shown here is derived from an EMBL/GenBank/DDBJ whole genome shotgun (WGS) entry which is preliminary data.</text>
</comment>
<keyword evidence="2" id="KW-1185">Reference proteome</keyword>
<evidence type="ECO:0000313" key="2">
    <source>
        <dbReference type="Proteomes" id="UP000321523"/>
    </source>
</evidence>
<evidence type="ECO:0008006" key="3">
    <source>
        <dbReference type="Google" id="ProtNLM"/>
    </source>
</evidence>
<dbReference type="OrthoDB" id="2375382at2"/>
<dbReference type="EMBL" id="BJYZ01000131">
    <property type="protein sequence ID" value="GEO43687.1"/>
    <property type="molecule type" value="Genomic_DNA"/>
</dbReference>
<dbReference type="AlphaFoldDB" id="A0A512E4P4"/>
<organism evidence="1 2">
    <name type="scientific">Skermanella aerolata</name>
    <dbReference type="NCBI Taxonomy" id="393310"/>
    <lineage>
        <taxon>Bacteria</taxon>
        <taxon>Pseudomonadati</taxon>
        <taxon>Pseudomonadota</taxon>
        <taxon>Alphaproteobacteria</taxon>
        <taxon>Rhodospirillales</taxon>
        <taxon>Azospirillaceae</taxon>
        <taxon>Skermanella</taxon>
    </lineage>
</organism>
<evidence type="ECO:0000313" key="1">
    <source>
        <dbReference type="EMBL" id="GEO43687.1"/>
    </source>
</evidence>
<dbReference type="Pfam" id="PF13565">
    <property type="entry name" value="HTH_32"/>
    <property type="match status" value="1"/>
</dbReference>
<sequence length="177" mass="20144">MTLRLRELTDDERSEVGRITRSHTLGAAFVRRAQIVVHAMSGLKAEEIASRMDLCGNTVHHWINRFNARGLKGLEEDVRTGRPPTYSAEQRSAVITAALTRPTELGLPFACWTLDRLVAYLSDQGIAMRRSRISEIFIHEGLKWRHDETWFGERVDPDFAKKRGSSSTSTRRRRPAA</sequence>
<dbReference type="SUPFAM" id="SSF46689">
    <property type="entry name" value="Homeodomain-like"/>
    <property type="match status" value="1"/>
</dbReference>
<name>A0A512E4P4_9PROT</name>
<protein>
    <recommendedName>
        <fullName evidence="3">Transposase</fullName>
    </recommendedName>
</protein>
<gene>
    <name evidence="1" type="ORF">SAE02_78350</name>
</gene>
<reference evidence="1 2" key="1">
    <citation type="submission" date="2019-07" db="EMBL/GenBank/DDBJ databases">
        <title>Whole genome shotgun sequence of Skermanella aerolata NBRC 106429.</title>
        <authorList>
            <person name="Hosoyama A."/>
            <person name="Uohara A."/>
            <person name="Ohji S."/>
            <person name="Ichikawa N."/>
        </authorList>
    </citation>
    <scope>NUCLEOTIDE SEQUENCE [LARGE SCALE GENOMIC DNA]</scope>
    <source>
        <strain evidence="1 2">NBRC 106429</strain>
    </source>
</reference>
<dbReference type="InterPro" id="IPR009057">
    <property type="entry name" value="Homeodomain-like_sf"/>
</dbReference>